<organism evidence="2 3">
    <name type="scientific">Papio anubis</name>
    <name type="common">Olive baboon</name>
    <dbReference type="NCBI Taxonomy" id="9555"/>
    <lineage>
        <taxon>Eukaryota</taxon>
        <taxon>Metazoa</taxon>
        <taxon>Chordata</taxon>
        <taxon>Craniata</taxon>
        <taxon>Vertebrata</taxon>
        <taxon>Euteleostomi</taxon>
        <taxon>Mammalia</taxon>
        <taxon>Eutheria</taxon>
        <taxon>Euarchontoglires</taxon>
        <taxon>Primates</taxon>
        <taxon>Haplorrhini</taxon>
        <taxon>Catarrhini</taxon>
        <taxon>Cercopithecidae</taxon>
        <taxon>Cercopithecinae</taxon>
        <taxon>Papio</taxon>
    </lineage>
</organism>
<feature type="compositionally biased region" description="Basic and acidic residues" evidence="1">
    <location>
        <begin position="121"/>
        <end position="130"/>
    </location>
</feature>
<dbReference type="Proteomes" id="UP000028761">
    <property type="component" value="Chromosome 2"/>
</dbReference>
<protein>
    <submittedName>
        <fullName evidence="2">Uncharacterized protein</fullName>
    </submittedName>
</protein>
<feature type="region of interest" description="Disordered" evidence="1">
    <location>
        <begin position="1"/>
        <end position="43"/>
    </location>
</feature>
<dbReference type="AlphaFoldDB" id="A0A8I5MXJ5"/>
<feature type="region of interest" description="Disordered" evidence="1">
    <location>
        <begin position="90"/>
        <end position="140"/>
    </location>
</feature>
<sequence length="300" mass="32462">KRSGACAQQPAGSAKESSARGSLSTYSRLAPRGPQKPGSESERVALARRLQVPGGRLRTSFPGARAAGLLEVEREEGARQEAAAVTARAWSRGRWSPPPPPPARFSFRLGRARPLPRAPGRLRERERERGGEEEDDSGNRSWGALLRHSFTLSPRLESSGMVSAHCSLRLLGSSDRPASASRVTGTTGACHHVRLNIFRQDGVSLCWPGWSRTPDLVICPPQLPPPPFFKRHSLALSSRLECSGTIIAHCNFKLVGSSHLSTSASRVVGTTGILPDLANFFVFVEMEYCSVAQAPRKLLA</sequence>
<name>A0A8I5MXJ5_PAPAN</name>
<reference evidence="2" key="2">
    <citation type="submission" date="2025-08" db="UniProtKB">
        <authorList>
            <consortium name="Ensembl"/>
        </authorList>
    </citation>
    <scope>IDENTIFICATION</scope>
</reference>
<evidence type="ECO:0000256" key="1">
    <source>
        <dbReference type="SAM" id="MobiDB-lite"/>
    </source>
</evidence>
<dbReference type="Ensembl" id="ENSPANT00000079606.1">
    <property type="protein sequence ID" value="ENSPANP00000050392.1"/>
    <property type="gene ID" value="ENSPANG00000044764.1"/>
</dbReference>
<dbReference type="PANTHER" id="PTHR12138:SF162">
    <property type="entry name" value="CHROMOSOME UNDETERMINED SCAFFOLD_275, WHOLE GENOME SHOTGUN SEQUENCE"/>
    <property type="match status" value="1"/>
</dbReference>
<proteinExistence type="predicted"/>
<evidence type="ECO:0000313" key="2">
    <source>
        <dbReference type="Ensembl" id="ENSPANP00000050392.1"/>
    </source>
</evidence>
<reference evidence="2" key="3">
    <citation type="submission" date="2025-09" db="UniProtKB">
        <authorList>
            <consortium name="Ensembl"/>
        </authorList>
    </citation>
    <scope>IDENTIFICATION</scope>
</reference>
<feature type="compositionally biased region" description="Polar residues" evidence="1">
    <location>
        <begin position="15"/>
        <end position="27"/>
    </location>
</feature>
<evidence type="ECO:0000313" key="3">
    <source>
        <dbReference type="Proteomes" id="UP000028761"/>
    </source>
</evidence>
<feature type="compositionally biased region" description="Low complexity" evidence="1">
    <location>
        <begin position="108"/>
        <end position="119"/>
    </location>
</feature>
<keyword evidence="3" id="KW-1185">Reference proteome</keyword>
<accession>A0A8I5MXJ5</accession>
<dbReference type="GeneTree" id="ENSGT00940000166898"/>
<reference evidence="2 3" key="1">
    <citation type="submission" date="2012-03" db="EMBL/GenBank/DDBJ databases">
        <title>Whole Genome Assembly of Papio anubis.</title>
        <authorList>
            <person name="Liu Y.L."/>
            <person name="Abraham K.A."/>
            <person name="Akbar H.A."/>
            <person name="Ali S.A."/>
            <person name="Anosike U.A."/>
            <person name="Aqrawi P.A."/>
            <person name="Arias F.A."/>
            <person name="Attaway T.A."/>
            <person name="Awwad R.A."/>
            <person name="Babu C.B."/>
            <person name="Bandaranaike D.B."/>
            <person name="Battles P.B."/>
            <person name="Bell A.B."/>
            <person name="Beltran B.B."/>
            <person name="Berhane-Mersha D.B."/>
            <person name="Bess C.B."/>
            <person name="Bickham C.B."/>
            <person name="Bolden T.B."/>
            <person name="Carter K.C."/>
            <person name="Chau D.C."/>
            <person name="Chavez A.C."/>
            <person name="Clerc-Blankenburg K.C."/>
            <person name="Coyle M.C."/>
            <person name="Dao M.D."/>
            <person name="Davila M.L.D."/>
            <person name="Davy-Carroll L.D."/>
            <person name="Denson S.D."/>
            <person name="Dinh H.D."/>
            <person name="Fernandez S.F."/>
            <person name="Fernando P.F."/>
            <person name="Forbes L.F."/>
            <person name="Francis C.F."/>
            <person name="Francisco L.F."/>
            <person name="Fu Q.F."/>
            <person name="Garcia-Iii R.G."/>
            <person name="Garrett T.G."/>
            <person name="Gross S.G."/>
            <person name="Gubbala S.G."/>
            <person name="Hirani K.H."/>
            <person name="Hogues M.H."/>
            <person name="Hollins B.H."/>
            <person name="Jackson L.J."/>
            <person name="Javaid M.J."/>
            <person name="Jhangiani S.J."/>
            <person name="Johnson A.J."/>
            <person name="Johnson B.J."/>
            <person name="Jones J.J."/>
            <person name="Joshi V.J."/>
            <person name="Kalu J.K."/>
            <person name="Khan N.K."/>
            <person name="Korchina V.K."/>
            <person name="Kovar C.K."/>
            <person name="Lago L.L."/>
            <person name="Lara F.L."/>
            <person name="Le T.-K.L."/>
            <person name="Lee S.L."/>
            <person name="Legall-Iii F.L."/>
            <person name="Lemon S.L."/>
            <person name="Liu J.L."/>
            <person name="Liu Y.-S.L."/>
            <person name="Liyanage D.L."/>
            <person name="Lopez J.L."/>
            <person name="Lorensuhewa L.L."/>
            <person name="Mata R.M."/>
            <person name="Mathew T.M."/>
            <person name="Mercado C.M."/>
            <person name="Mercado I.M."/>
            <person name="Morales K.M."/>
            <person name="Morgan M.M."/>
            <person name="Munidasa M.M."/>
            <person name="Ngo D.N."/>
            <person name="Nguyen L.N."/>
            <person name="Nguyen T.N."/>
            <person name="Nguyen N.N."/>
            <person name="Obregon M.O."/>
            <person name="Okwuonu G.O."/>
            <person name="Ongeri F.O."/>
            <person name="Onwere C.O."/>
            <person name="Osifeso I.O."/>
            <person name="Parra A.P."/>
            <person name="Patil S.P."/>
            <person name="Perez A.P."/>
            <person name="Perez Y.P."/>
            <person name="Pham C.P."/>
            <person name="Pu L.-L.P."/>
            <person name="Puazo M.P."/>
            <person name="Quiroz J.Q."/>
            <person name="Rouhana J.R."/>
            <person name="Ruiz M.R."/>
            <person name="Ruiz S.-J.R."/>
            <person name="Saada N.S."/>
            <person name="Santibanez J.S."/>
            <person name="Scheel M.S."/>
            <person name="Schneider B.S."/>
            <person name="Simmons D.S."/>
            <person name="Sisson I.S."/>
            <person name="Tang L.-Y.T."/>
            <person name="Thornton R.T."/>
            <person name="Tisius J.T."/>
            <person name="Toledanes G.T."/>
            <person name="Trejos Z.T."/>
            <person name="Usmani K.U."/>
            <person name="Varghese R.V."/>
            <person name="Vattathil S.V."/>
            <person name="Vee V.V."/>
            <person name="Walker D.W."/>
            <person name="Weissenberger G.W."/>
            <person name="White C.W."/>
            <person name="Williams A.W."/>
            <person name="Woodworth J.W."/>
            <person name="Wright R.W."/>
            <person name="Zhu Y.Z."/>
            <person name="Han Y.H."/>
            <person name="Newsham I.N."/>
            <person name="Nazareth L.N."/>
            <person name="Worley K.W."/>
            <person name="Muzny D.M."/>
            <person name="Rogers J.R."/>
            <person name="Gibbs R.G."/>
        </authorList>
    </citation>
    <scope>NUCLEOTIDE SEQUENCE [LARGE SCALE GENOMIC DNA]</scope>
</reference>
<dbReference type="PANTHER" id="PTHR12138">
    <property type="entry name" value="PRIMATE-EXPANDED PROTEIN FAMILY"/>
    <property type="match status" value="1"/>
</dbReference>